<dbReference type="SUPFAM" id="SSF53335">
    <property type="entry name" value="S-adenosyl-L-methionine-dependent methyltransferases"/>
    <property type="match status" value="1"/>
</dbReference>
<dbReference type="Gene3D" id="3.40.50.150">
    <property type="entry name" value="Vaccinia Virus protein VP39"/>
    <property type="match status" value="1"/>
</dbReference>
<proteinExistence type="predicted"/>
<protein>
    <submittedName>
        <fullName evidence="3">Class I SAM-dependent methyltransferase</fullName>
        <ecNumber evidence="3">2.1.1.-</ecNumber>
    </submittedName>
</protein>
<evidence type="ECO:0000313" key="3">
    <source>
        <dbReference type="EMBL" id="MCS0635616.1"/>
    </source>
</evidence>
<dbReference type="InterPro" id="IPR029063">
    <property type="entry name" value="SAM-dependent_MTases_sf"/>
</dbReference>
<evidence type="ECO:0000313" key="4">
    <source>
        <dbReference type="Proteomes" id="UP001431313"/>
    </source>
</evidence>
<evidence type="ECO:0000256" key="2">
    <source>
        <dbReference type="ARBA" id="ARBA00022679"/>
    </source>
</evidence>
<keyword evidence="1 3" id="KW-0489">Methyltransferase</keyword>
<reference evidence="3" key="1">
    <citation type="submission" date="2022-08" db="EMBL/GenBank/DDBJ databases">
        <authorList>
            <person name="Somphong A."/>
            <person name="Phongsopitanun W."/>
        </authorList>
    </citation>
    <scope>NUCLEOTIDE SEQUENCE</scope>
    <source>
        <strain evidence="3">LP05-1</strain>
    </source>
</reference>
<dbReference type="InterPro" id="IPR007213">
    <property type="entry name" value="Ppm1/Ppm2/Tcmp"/>
</dbReference>
<dbReference type="GO" id="GO:0032259">
    <property type="term" value="P:methylation"/>
    <property type="evidence" value="ECO:0007669"/>
    <property type="project" value="UniProtKB-KW"/>
</dbReference>
<dbReference type="PANTHER" id="PTHR43619">
    <property type="entry name" value="S-ADENOSYL-L-METHIONINE-DEPENDENT METHYLTRANSFERASE YKTD-RELATED"/>
    <property type="match status" value="1"/>
</dbReference>
<dbReference type="EMBL" id="JANUGQ010000005">
    <property type="protein sequence ID" value="MCS0635616.1"/>
    <property type="molecule type" value="Genomic_DNA"/>
</dbReference>
<dbReference type="PANTHER" id="PTHR43619:SF2">
    <property type="entry name" value="S-ADENOSYL-L-METHIONINE-DEPENDENT METHYLTRANSFERASES SUPERFAMILY PROTEIN"/>
    <property type="match status" value="1"/>
</dbReference>
<accession>A0ABT2CE33</accession>
<organism evidence="3 4">
    <name type="scientific">Streptomyces pyxinae</name>
    <dbReference type="NCBI Taxonomy" id="2970734"/>
    <lineage>
        <taxon>Bacteria</taxon>
        <taxon>Bacillati</taxon>
        <taxon>Actinomycetota</taxon>
        <taxon>Actinomycetes</taxon>
        <taxon>Kitasatosporales</taxon>
        <taxon>Streptomycetaceae</taxon>
        <taxon>Streptomyces</taxon>
    </lineage>
</organism>
<dbReference type="EC" id="2.1.1.-" evidence="3"/>
<dbReference type="Pfam" id="PF04072">
    <property type="entry name" value="LCM"/>
    <property type="match status" value="1"/>
</dbReference>
<keyword evidence="4" id="KW-1185">Reference proteome</keyword>
<dbReference type="RefSeq" id="WP_258786488.1">
    <property type="nucleotide sequence ID" value="NZ_JANUGQ010000005.1"/>
</dbReference>
<evidence type="ECO:0000256" key="1">
    <source>
        <dbReference type="ARBA" id="ARBA00022603"/>
    </source>
</evidence>
<dbReference type="Proteomes" id="UP001431313">
    <property type="component" value="Unassembled WGS sequence"/>
</dbReference>
<keyword evidence="2 3" id="KW-0808">Transferase</keyword>
<gene>
    <name evidence="3" type="ORF">NX801_08060</name>
</gene>
<sequence>MWSHDGEPASPRHHVPTDLAPVARTALWALHHRASAARRSPPLLSDPAAVELVDRCAWPLTAWFGAPNTLVEQYLARRARMYDAATAHFLARHPGATVIALGEGLETQFWRADNGTAQWLSVDRPEVIALRRAVLPHGPRQHTLTCSATDPRWTDHAVARPPVLITAQGLFMHLPPPQGAALVRLCVRRFPHSVLLFDVLPPALTHLAPYILLRGGTFRFPSLRRTPGPSAWRRARAGTGCVSTVRSIGPYAVGPYAVARTMLAAQRSPLVRDALLPALVRMEIP</sequence>
<name>A0ABT2CE33_9ACTN</name>
<dbReference type="GO" id="GO:0008168">
    <property type="term" value="F:methyltransferase activity"/>
    <property type="evidence" value="ECO:0007669"/>
    <property type="project" value="UniProtKB-KW"/>
</dbReference>
<comment type="caution">
    <text evidence="3">The sequence shown here is derived from an EMBL/GenBank/DDBJ whole genome shotgun (WGS) entry which is preliminary data.</text>
</comment>